<dbReference type="PROSITE" id="PS51257">
    <property type="entry name" value="PROKAR_LIPOPROTEIN"/>
    <property type="match status" value="1"/>
</dbReference>
<feature type="transmembrane region" description="Helical" evidence="1">
    <location>
        <begin position="210"/>
        <end position="228"/>
    </location>
</feature>
<keyword evidence="1" id="KW-0472">Membrane</keyword>
<keyword evidence="3" id="KW-1185">Reference proteome</keyword>
<feature type="transmembrane region" description="Helical" evidence="1">
    <location>
        <begin position="320"/>
        <end position="342"/>
    </location>
</feature>
<proteinExistence type="predicted"/>
<accession>A0ABY6INQ7</accession>
<dbReference type="Proteomes" id="UP001163882">
    <property type="component" value="Chromosome"/>
</dbReference>
<keyword evidence="1" id="KW-1133">Transmembrane helix</keyword>
<feature type="transmembrane region" description="Helical" evidence="1">
    <location>
        <begin position="12"/>
        <end position="34"/>
    </location>
</feature>
<sequence>MAANEKARAGNWLLGMPSFWGLMAWTVACSAYIFTDIGWNRPSAHGLSAMVWMTFCYLISLAVFSPRFRDHFNQQYEPAEIKVSTRWAIALHLLGIGFCLLYVHDIEQSGYLEGSFWAALVNSPMDIRQTPMAGMTRGVQLSYIGWLAVFLSGLSLAVSRKNAKTHILLTLLQLAANLIFMSKMRPFAVILLFVLPYLIFNRHRFSLTKLMALAAALMAGLVGFFIFWSEATGKTAGINQGYPPAVETFLRYLTSGPAYLSHILIVETPDYSLARTLRPIYTFMAVIFGTEAPPSRILEFYSIRLTTNVGTALEPWYRDMGLIGVLVGALVLSFGLDAMAYWGVKFGRLSGHLLAVMMCYCSIFAFFVPRLTTGAVVAVLGIFLIHWVIGAASTSAQFRAALQRGRNS</sequence>
<feature type="transmembrane region" description="Helical" evidence="1">
    <location>
        <begin position="187"/>
        <end position="203"/>
    </location>
</feature>
<gene>
    <name evidence="2" type="ORF">OF122_12905</name>
</gene>
<evidence type="ECO:0000313" key="3">
    <source>
        <dbReference type="Proteomes" id="UP001163882"/>
    </source>
</evidence>
<feature type="transmembrane region" description="Helical" evidence="1">
    <location>
        <begin position="349"/>
        <end position="368"/>
    </location>
</feature>
<name>A0ABY6INQ7_9HYPH</name>
<reference evidence="2" key="1">
    <citation type="submission" date="2022-10" db="EMBL/GenBank/DDBJ databases">
        <title>YIM 151497 complete genome.</title>
        <authorList>
            <person name="Chen X."/>
        </authorList>
    </citation>
    <scope>NUCLEOTIDE SEQUENCE</scope>
    <source>
        <strain evidence="2">YIM 151497</strain>
    </source>
</reference>
<dbReference type="RefSeq" id="WP_264224621.1">
    <property type="nucleotide sequence ID" value="NZ_CP107716.1"/>
</dbReference>
<keyword evidence="1" id="KW-0812">Transmembrane</keyword>
<feature type="transmembrane region" description="Helical" evidence="1">
    <location>
        <begin position="85"/>
        <end position="103"/>
    </location>
</feature>
<evidence type="ECO:0000313" key="2">
    <source>
        <dbReference type="EMBL" id="UYQ70957.1"/>
    </source>
</evidence>
<dbReference type="EMBL" id="CP107716">
    <property type="protein sequence ID" value="UYQ70957.1"/>
    <property type="molecule type" value="Genomic_DNA"/>
</dbReference>
<evidence type="ECO:0000256" key="1">
    <source>
        <dbReference type="SAM" id="Phobius"/>
    </source>
</evidence>
<dbReference type="NCBIfam" id="TIGR04370">
    <property type="entry name" value="glyco_rpt_poly"/>
    <property type="match status" value="1"/>
</dbReference>
<protein>
    <submittedName>
        <fullName evidence="2">Oligosaccharide repeat unit polymerase</fullName>
    </submittedName>
</protein>
<organism evidence="2 3">
    <name type="scientific">Pelagibacterium flavum</name>
    <dbReference type="NCBI Taxonomy" id="2984530"/>
    <lineage>
        <taxon>Bacteria</taxon>
        <taxon>Pseudomonadati</taxon>
        <taxon>Pseudomonadota</taxon>
        <taxon>Alphaproteobacteria</taxon>
        <taxon>Hyphomicrobiales</taxon>
        <taxon>Devosiaceae</taxon>
        <taxon>Pelagibacterium</taxon>
    </lineage>
</organism>
<feature type="transmembrane region" description="Helical" evidence="1">
    <location>
        <begin position="141"/>
        <end position="158"/>
    </location>
</feature>
<feature type="transmembrane region" description="Helical" evidence="1">
    <location>
        <begin position="46"/>
        <end position="64"/>
    </location>
</feature>
<feature type="transmembrane region" description="Helical" evidence="1">
    <location>
        <begin position="374"/>
        <end position="396"/>
    </location>
</feature>